<evidence type="ECO:0000259" key="1">
    <source>
        <dbReference type="Pfam" id="PF13577"/>
    </source>
</evidence>
<comment type="caution">
    <text evidence="2">The sequence shown here is derived from an EMBL/GenBank/DDBJ whole genome shotgun (WGS) entry which is preliminary data.</text>
</comment>
<dbReference type="EMBL" id="JADZGI010000003">
    <property type="protein sequence ID" value="MBH0114380.1"/>
    <property type="molecule type" value="Genomic_DNA"/>
</dbReference>
<gene>
    <name evidence="2" type="ORF">I5E68_15655</name>
</gene>
<name>A0A931HE17_9SPHN</name>
<dbReference type="InterPro" id="IPR037401">
    <property type="entry name" value="SnoaL-like"/>
</dbReference>
<dbReference type="InterPro" id="IPR032710">
    <property type="entry name" value="NTF2-like_dom_sf"/>
</dbReference>
<sequence length="166" mass="18732">MAIDMIAADFGIRQLHARFADAVWRQDAGEFAACWSREGWWKIAGLQMEGRAAIEVGCGALLGRCTRIHLVTGLPILEAAQEGDAVLGRLGMTEFAWMPDGTQFITFGQYHDRYVEQDGRWRFAERFWSFKYRGPIDLSAPLVDTPDYGVFPQRPGPDEATYVRKA</sequence>
<dbReference type="Pfam" id="PF13577">
    <property type="entry name" value="SnoaL_4"/>
    <property type="match status" value="1"/>
</dbReference>
<dbReference type="Proteomes" id="UP000617634">
    <property type="component" value="Unassembled WGS sequence"/>
</dbReference>
<dbReference type="RefSeq" id="WP_197165728.1">
    <property type="nucleotide sequence ID" value="NZ_JADZGI010000003.1"/>
</dbReference>
<feature type="domain" description="SnoaL-like" evidence="1">
    <location>
        <begin position="12"/>
        <end position="126"/>
    </location>
</feature>
<keyword evidence="3" id="KW-1185">Reference proteome</keyword>
<evidence type="ECO:0000313" key="3">
    <source>
        <dbReference type="Proteomes" id="UP000617634"/>
    </source>
</evidence>
<dbReference type="SUPFAM" id="SSF54427">
    <property type="entry name" value="NTF2-like"/>
    <property type="match status" value="1"/>
</dbReference>
<evidence type="ECO:0000313" key="2">
    <source>
        <dbReference type="EMBL" id="MBH0114380.1"/>
    </source>
</evidence>
<protein>
    <submittedName>
        <fullName evidence="2">Nuclear transport factor 2 family protein</fullName>
    </submittedName>
</protein>
<accession>A0A931HE17</accession>
<reference evidence="2" key="1">
    <citation type="submission" date="2020-11" db="EMBL/GenBank/DDBJ databases">
        <title>Novosphingobium aureum sp. nov., a marine bacterium isolated from sediment of a salt flat.</title>
        <authorList>
            <person name="Yoo Y."/>
            <person name="Kim J.-J."/>
        </authorList>
    </citation>
    <scope>NUCLEOTIDE SEQUENCE</scope>
    <source>
        <strain evidence="2">YJ-S2-02</strain>
    </source>
</reference>
<organism evidence="2 3">
    <name type="scientific">Novosphingobium aureum</name>
    <dbReference type="NCBI Taxonomy" id="2792964"/>
    <lineage>
        <taxon>Bacteria</taxon>
        <taxon>Pseudomonadati</taxon>
        <taxon>Pseudomonadota</taxon>
        <taxon>Alphaproteobacteria</taxon>
        <taxon>Sphingomonadales</taxon>
        <taxon>Sphingomonadaceae</taxon>
        <taxon>Novosphingobium</taxon>
    </lineage>
</organism>
<proteinExistence type="predicted"/>
<dbReference type="Gene3D" id="3.10.450.50">
    <property type="match status" value="1"/>
</dbReference>
<dbReference type="AlphaFoldDB" id="A0A931HE17"/>